<evidence type="ECO:0000259" key="1">
    <source>
        <dbReference type="Pfam" id="PF11726"/>
    </source>
</evidence>
<accession>A0A3S0YA32</accession>
<feature type="domain" description="YagK/YfjJ C-terminal" evidence="1">
    <location>
        <begin position="76"/>
        <end position="242"/>
    </location>
</feature>
<organism evidence="2 3">
    <name type="scientific">Vreelandella populi</name>
    <dbReference type="NCBI Taxonomy" id="2498858"/>
    <lineage>
        <taxon>Bacteria</taxon>
        <taxon>Pseudomonadati</taxon>
        <taxon>Pseudomonadota</taxon>
        <taxon>Gammaproteobacteria</taxon>
        <taxon>Oceanospirillales</taxon>
        <taxon>Halomonadaceae</taxon>
        <taxon>Vreelandella</taxon>
    </lineage>
</organism>
<protein>
    <submittedName>
        <fullName evidence="2">Inovirus Gp2 family protein</fullName>
    </submittedName>
</protein>
<keyword evidence="3" id="KW-1185">Reference proteome</keyword>
<evidence type="ECO:0000313" key="3">
    <source>
        <dbReference type="Proteomes" id="UP000286912"/>
    </source>
</evidence>
<reference evidence="2 3" key="1">
    <citation type="submission" date="2018-12" db="EMBL/GenBank/DDBJ databases">
        <title>three novel Halomonas strain isolated from plants.</title>
        <authorList>
            <person name="Sun C."/>
        </authorList>
    </citation>
    <scope>NUCLEOTIDE SEQUENCE [LARGE SCALE GENOMIC DNA]</scope>
    <source>
        <strain evidence="2 3">RC</strain>
    </source>
</reference>
<dbReference type="InterPro" id="IPR057271">
    <property type="entry name" value="YagK_YfjJ_C"/>
</dbReference>
<dbReference type="Pfam" id="PF11726">
    <property type="entry name" value="YagK_YfjJ_C"/>
    <property type="match status" value="1"/>
</dbReference>
<sequence>MPWIFLCVGVRSLIMNLIIPNVGQRRRKRHQDNPALKLFWEFEYHNMMVQTQKGPLIENYLETLLRVMNQARQDCSRLFAVRIDLRFPAEDYTGYIGLDNAYIRKFLDFLQWELNIAGNTKPHKMRYVWCLEQATSSHHHYHLLLLLNGNAYRYLGDMKKSPDGFYSYDNLYHRLVRAWAFAINWPQECMDLLARVPEKHYKTLATWEFKDDDQTTFADLFYAASYLCKAYSKPIGQGVHCFDGSQL</sequence>
<evidence type="ECO:0000313" key="2">
    <source>
        <dbReference type="EMBL" id="RUR43429.1"/>
    </source>
</evidence>
<name>A0A3S0YA32_9GAMM</name>
<comment type="caution">
    <text evidence="2">The sequence shown here is derived from an EMBL/GenBank/DDBJ whole genome shotgun (WGS) entry which is preliminary data.</text>
</comment>
<proteinExistence type="predicted"/>
<dbReference type="Proteomes" id="UP000286912">
    <property type="component" value="Unassembled WGS sequence"/>
</dbReference>
<gene>
    <name evidence="2" type="ORF">ELY37_17140</name>
</gene>
<dbReference type="AlphaFoldDB" id="A0A3S0YA32"/>
<dbReference type="EMBL" id="RZHD01000010">
    <property type="protein sequence ID" value="RUR43429.1"/>
    <property type="molecule type" value="Genomic_DNA"/>
</dbReference>
<dbReference type="OrthoDB" id="5701642at2"/>